<evidence type="ECO:0000313" key="1">
    <source>
        <dbReference type="EMBL" id="RDY66275.1"/>
    </source>
</evidence>
<dbReference type="Gene3D" id="3.40.50.1000">
    <property type="entry name" value="HAD superfamily/HAD-like"/>
    <property type="match status" value="1"/>
</dbReference>
<protein>
    <submittedName>
        <fullName evidence="1">HAD family hydrolase</fullName>
    </submittedName>
</protein>
<comment type="caution">
    <text evidence="1">The sequence shown here is derived from an EMBL/GenBank/DDBJ whole genome shotgun (WGS) entry which is preliminary data.</text>
</comment>
<evidence type="ECO:0000313" key="2">
    <source>
        <dbReference type="Proteomes" id="UP000256829"/>
    </source>
</evidence>
<dbReference type="NCBIfam" id="TIGR01488">
    <property type="entry name" value="HAD-SF-IB"/>
    <property type="match status" value="1"/>
</dbReference>
<keyword evidence="2" id="KW-1185">Reference proteome</keyword>
<dbReference type="AlphaFoldDB" id="A0A3D8VAD9"/>
<organism evidence="1 2">
    <name type="scientific">Lysobacter soli</name>
    <dbReference type="NCBI Taxonomy" id="453783"/>
    <lineage>
        <taxon>Bacteria</taxon>
        <taxon>Pseudomonadati</taxon>
        <taxon>Pseudomonadota</taxon>
        <taxon>Gammaproteobacteria</taxon>
        <taxon>Lysobacterales</taxon>
        <taxon>Lysobacteraceae</taxon>
        <taxon>Lysobacter</taxon>
    </lineage>
</organism>
<dbReference type="GO" id="GO:0036424">
    <property type="term" value="F:L-phosphoserine phosphatase activity"/>
    <property type="evidence" value="ECO:0007669"/>
    <property type="project" value="TreeGrafter"/>
</dbReference>
<reference evidence="1 2" key="1">
    <citation type="submission" date="2018-08" db="EMBL/GenBank/DDBJ databases">
        <title>Lysobacter soli KCTC 22011, whole genome shotgun sequence.</title>
        <authorList>
            <person name="Zhang X."/>
            <person name="Feng G."/>
            <person name="Zhu H."/>
        </authorList>
    </citation>
    <scope>NUCLEOTIDE SEQUENCE [LARGE SCALE GENOMIC DNA]</scope>
    <source>
        <strain evidence="1 2">KCTC 22011</strain>
    </source>
</reference>
<dbReference type="SUPFAM" id="SSF56784">
    <property type="entry name" value="HAD-like"/>
    <property type="match status" value="1"/>
</dbReference>
<dbReference type="Proteomes" id="UP000256829">
    <property type="component" value="Unassembled WGS sequence"/>
</dbReference>
<dbReference type="GO" id="GO:0005737">
    <property type="term" value="C:cytoplasm"/>
    <property type="evidence" value="ECO:0007669"/>
    <property type="project" value="TreeGrafter"/>
</dbReference>
<dbReference type="InterPro" id="IPR036412">
    <property type="entry name" value="HAD-like_sf"/>
</dbReference>
<dbReference type="CDD" id="cd02612">
    <property type="entry name" value="HAD_PGPPase"/>
    <property type="match status" value="1"/>
</dbReference>
<proteinExistence type="predicted"/>
<keyword evidence="1" id="KW-0378">Hydrolase</keyword>
<dbReference type="InterPro" id="IPR006385">
    <property type="entry name" value="HAD_hydro_SerB1"/>
</dbReference>
<dbReference type="EMBL" id="QTJR01000010">
    <property type="protein sequence ID" value="RDY66275.1"/>
    <property type="molecule type" value="Genomic_DNA"/>
</dbReference>
<dbReference type="Pfam" id="PF12710">
    <property type="entry name" value="HAD"/>
    <property type="match status" value="1"/>
</dbReference>
<dbReference type="PANTHER" id="PTHR43344:SF14">
    <property type="entry name" value="HAD-IB FAMILY HYDROLASE"/>
    <property type="match status" value="1"/>
</dbReference>
<dbReference type="RefSeq" id="WP_115843066.1">
    <property type="nucleotide sequence ID" value="NZ_CP183976.1"/>
</dbReference>
<dbReference type="GO" id="GO:0000287">
    <property type="term" value="F:magnesium ion binding"/>
    <property type="evidence" value="ECO:0007669"/>
    <property type="project" value="TreeGrafter"/>
</dbReference>
<dbReference type="GO" id="GO:0006564">
    <property type="term" value="P:L-serine biosynthetic process"/>
    <property type="evidence" value="ECO:0007669"/>
    <property type="project" value="TreeGrafter"/>
</dbReference>
<dbReference type="Gene3D" id="1.20.1440.100">
    <property type="entry name" value="SG protein - dephosphorylation function"/>
    <property type="match status" value="1"/>
</dbReference>
<dbReference type="InterPro" id="IPR050582">
    <property type="entry name" value="HAD-like_SerB"/>
</dbReference>
<accession>A0A3D8VAD9</accession>
<dbReference type="InterPro" id="IPR023214">
    <property type="entry name" value="HAD_sf"/>
</dbReference>
<name>A0A3D8VAD9_9GAMM</name>
<dbReference type="NCBIfam" id="TIGR01490">
    <property type="entry name" value="HAD-SF-IB-hyp1"/>
    <property type="match status" value="1"/>
</dbReference>
<dbReference type="PANTHER" id="PTHR43344">
    <property type="entry name" value="PHOSPHOSERINE PHOSPHATASE"/>
    <property type="match status" value="1"/>
</dbReference>
<sequence>MNLALFDFDGTITTRELMPEFVRMATTKRRLMVGRVVLAPIFVGYKAGVVSGNAIRDRIADFAFRGLPQRDLQAAGEHFARDVIPPTVRPEAMERLQWHRDQGDTIAVVSGSFDLYLSHWCALHGLELLCSSLEVRDGVMTGRFEGAQCVGAEKARRVREHYDLSRFPVVYAYGDTHEDRDLLALAHRRWYRGREVE</sequence>
<gene>
    <name evidence="1" type="ORF">DX912_13375</name>
</gene>